<dbReference type="Pfam" id="PF04299">
    <property type="entry name" value="FMN_bind_2"/>
    <property type="match status" value="1"/>
</dbReference>
<dbReference type="PIRSF" id="PIRSF010372">
    <property type="entry name" value="PaiB"/>
    <property type="match status" value="1"/>
</dbReference>
<dbReference type="InterPro" id="IPR012349">
    <property type="entry name" value="Split_barrel_FMN-bd"/>
</dbReference>
<proteinExistence type="predicted"/>
<dbReference type="Proteomes" id="UP000033203">
    <property type="component" value="Unassembled WGS sequence"/>
</dbReference>
<dbReference type="PATRIC" id="fig|1549858.7.peg.2013"/>
<evidence type="ECO:0000313" key="1">
    <source>
        <dbReference type="EMBL" id="KIU28448.1"/>
    </source>
</evidence>
<dbReference type="AlphaFoldDB" id="A0A0D1K4D6"/>
<dbReference type="InterPro" id="IPR007396">
    <property type="entry name" value="TR_PAI2-type"/>
</dbReference>
<comment type="caution">
    <text evidence="1">The sequence shown here is derived from an EMBL/GenBank/DDBJ whole genome shotgun (WGS) entry which is preliminary data.</text>
</comment>
<dbReference type="PANTHER" id="PTHR35802">
    <property type="entry name" value="PROTEASE SYNTHASE AND SPORULATION PROTEIN PAI 2"/>
    <property type="match status" value="1"/>
</dbReference>
<dbReference type="EMBL" id="JXTP01000030">
    <property type="protein sequence ID" value="KIU28448.1"/>
    <property type="molecule type" value="Genomic_DNA"/>
</dbReference>
<reference evidence="1 2" key="1">
    <citation type="submission" date="2015-01" db="EMBL/GenBank/DDBJ databases">
        <title>Genome of Sphingomonas taxi strain 30a.</title>
        <authorList>
            <person name="Eevers N."/>
            <person name="Van Hamme J."/>
            <person name="Bottos E."/>
            <person name="Weyens N."/>
            <person name="Vangronsveld J."/>
        </authorList>
    </citation>
    <scope>NUCLEOTIDE SEQUENCE [LARGE SCALE GENOMIC DNA]</scope>
    <source>
        <strain evidence="1 2">30a</strain>
    </source>
</reference>
<dbReference type="Gene3D" id="2.30.110.10">
    <property type="entry name" value="Electron Transport, Fmn-binding Protein, Chain A"/>
    <property type="match status" value="1"/>
</dbReference>
<evidence type="ECO:0000313" key="2">
    <source>
        <dbReference type="Proteomes" id="UP000033203"/>
    </source>
</evidence>
<sequence>MHPNPLFRPDAAALLAEAERIGFAHVFAATAYGPMVVHAPVTLHDDGLRFHVSRANRIVRHLESAAVVASVAGPHGYVSANWYAVPGDQVPTWNYQTIEIDGVAHEVDAAGLTEQLDRLAALHEPRDNPWDRGKVAPEAFAKQLSGIRGFAITVSAVRGTTKLSQNKTAADRAGVIAGFDRQGKDDIAALMRWAAEKD</sequence>
<dbReference type="SUPFAM" id="SSF50475">
    <property type="entry name" value="FMN-binding split barrel"/>
    <property type="match status" value="1"/>
</dbReference>
<organism evidence="1 2">
    <name type="scientific">Sphingomonas melonis</name>
    <dbReference type="NCBI Taxonomy" id="152682"/>
    <lineage>
        <taxon>Bacteria</taxon>
        <taxon>Pseudomonadati</taxon>
        <taxon>Pseudomonadota</taxon>
        <taxon>Alphaproteobacteria</taxon>
        <taxon>Sphingomonadales</taxon>
        <taxon>Sphingomonadaceae</taxon>
        <taxon>Sphingomonas</taxon>
    </lineage>
</organism>
<name>A0A0D1K4D6_9SPHN</name>
<gene>
    <name evidence="1" type="ORF">SR41_07895</name>
</gene>
<dbReference type="PANTHER" id="PTHR35802:SF1">
    <property type="entry name" value="PROTEASE SYNTHASE AND SPORULATION PROTEIN PAI 2"/>
    <property type="match status" value="1"/>
</dbReference>
<protein>
    <recommendedName>
        <fullName evidence="3">Negative transcriptional regulator</fullName>
    </recommendedName>
</protein>
<evidence type="ECO:0008006" key="3">
    <source>
        <dbReference type="Google" id="ProtNLM"/>
    </source>
</evidence>
<accession>A0A0D1K4D6</accession>